<dbReference type="InterPro" id="IPR040538">
    <property type="entry name" value="Cch_HTH"/>
</dbReference>
<gene>
    <name evidence="4" type="ORF">GT728_00575</name>
</gene>
<evidence type="ECO:0000256" key="1">
    <source>
        <dbReference type="SAM" id="Coils"/>
    </source>
</evidence>
<proteinExistence type="predicted"/>
<keyword evidence="1" id="KW-0175">Coiled coil</keyword>
<sequence>MRKKKADTKCYQLSQEVRKILENIENLQAQDFMEKQLYEELFSVKSKIDRSEIKFKLMDRAKSVKAKHIAEEFIKEFQKAEQEKEKEEKVNRSMQLVENITNFYPDSVDKEYPNMACGSWIATENGIFSSETSKARELVCHHPIMPIRRLKNIETGEEQITVAFKRDGYWTEITVPKIDIVTSRAITNLARFGVQVNSENARLLVKYLADVEMYNADMIDIQHSTSKLGWHGNTFVPYDLSIVFDGEYRFKTLFQSIQESGDYFKWVTLAKQLRSCGRLEPRIALAASFASVLIQPLDALPFIVDFYGQTGGGKTVTINIAASVWGNPAPGAYVGNFRSTDTSLETRADMLNNFPMILDDSKNASQYIRDNYETLIYNLCSGKGKARSNKDLGAAKENTWSNVTICNGENPISEFADSGGAINRIIEIECCEDIYENPAEINGIVVKNYGFAGRVFVGNLKQFTSDDLKEMKAEIEKGFDGYDFPAKQVMAISTLLLADKLATDFIFKDGRELTVEDVVDIPTRKKDVSEGQRCYEFILESLSVYGQHFDAQFSCDQWGFKETPDEYGDVYVYFYPKPLENLLKNNGFSRKAFSAWAINRELIKHAGKRDTVLKRDGGSVMRLIAVKIVDIKSLENEQENEVIETGFLPADAETNVPFS</sequence>
<feature type="domain" description="Cch helix turn helix" evidence="3">
    <location>
        <begin position="530"/>
        <end position="612"/>
    </location>
</feature>
<protein>
    <submittedName>
        <fullName evidence="4">DUF927 domain-containing protein</fullName>
    </submittedName>
</protein>
<name>A0A6L8SWQ2_9FIRM</name>
<evidence type="ECO:0000259" key="2">
    <source>
        <dbReference type="Pfam" id="PF06048"/>
    </source>
</evidence>
<evidence type="ECO:0000313" key="5">
    <source>
        <dbReference type="Proteomes" id="UP000477285"/>
    </source>
</evidence>
<dbReference type="RefSeq" id="WP_161233210.1">
    <property type="nucleotide sequence ID" value="NZ_WWVJ01000001.1"/>
</dbReference>
<feature type="domain" description="DUF927" evidence="2">
    <location>
        <begin position="132"/>
        <end position="397"/>
    </location>
</feature>
<dbReference type="Pfam" id="PF06048">
    <property type="entry name" value="DUF927"/>
    <property type="match status" value="1"/>
</dbReference>
<evidence type="ECO:0000313" key="4">
    <source>
        <dbReference type="EMBL" id="MZL31727.1"/>
    </source>
</evidence>
<dbReference type="EMBL" id="WWVQ01000001">
    <property type="protein sequence ID" value="MZL31727.1"/>
    <property type="molecule type" value="Genomic_DNA"/>
</dbReference>
<evidence type="ECO:0000259" key="3">
    <source>
        <dbReference type="Pfam" id="PF18662"/>
    </source>
</evidence>
<reference evidence="4 5" key="1">
    <citation type="journal article" date="2019" name="Nat. Med.">
        <title>A library of human gut bacterial isolates paired with longitudinal multiomics data enables mechanistic microbiome research.</title>
        <authorList>
            <person name="Poyet M."/>
            <person name="Groussin M."/>
            <person name="Gibbons S.M."/>
            <person name="Avila-Pacheco J."/>
            <person name="Jiang X."/>
            <person name="Kearney S.M."/>
            <person name="Perrotta A.R."/>
            <person name="Berdy B."/>
            <person name="Zhao S."/>
            <person name="Lieberman T.D."/>
            <person name="Swanson P.K."/>
            <person name="Smith M."/>
            <person name="Roesemann S."/>
            <person name="Alexander J.E."/>
            <person name="Rich S.A."/>
            <person name="Livny J."/>
            <person name="Vlamakis H."/>
            <person name="Clish C."/>
            <person name="Bullock K."/>
            <person name="Deik A."/>
            <person name="Scott J."/>
            <person name="Pierce K.A."/>
            <person name="Xavier R.J."/>
            <person name="Alm E.J."/>
        </authorList>
    </citation>
    <scope>NUCLEOTIDE SEQUENCE [LARGE SCALE GENOMIC DNA]</scope>
    <source>
        <strain evidence="4 5">BIOML-A1</strain>
    </source>
</reference>
<accession>A0A6L8SWQ2</accession>
<dbReference type="Pfam" id="PF18662">
    <property type="entry name" value="HTH_56"/>
    <property type="match status" value="1"/>
</dbReference>
<organism evidence="4 5">
    <name type="scientific">Blautia wexlerae</name>
    <dbReference type="NCBI Taxonomy" id="418240"/>
    <lineage>
        <taxon>Bacteria</taxon>
        <taxon>Bacillati</taxon>
        <taxon>Bacillota</taxon>
        <taxon>Clostridia</taxon>
        <taxon>Lachnospirales</taxon>
        <taxon>Lachnospiraceae</taxon>
        <taxon>Blautia</taxon>
    </lineage>
</organism>
<dbReference type="Proteomes" id="UP000477285">
    <property type="component" value="Unassembled WGS sequence"/>
</dbReference>
<comment type="caution">
    <text evidence="4">The sequence shown here is derived from an EMBL/GenBank/DDBJ whole genome shotgun (WGS) entry which is preliminary data.</text>
</comment>
<feature type="coiled-coil region" evidence="1">
    <location>
        <begin position="70"/>
        <end position="99"/>
    </location>
</feature>
<dbReference type="InterPro" id="IPR009270">
    <property type="entry name" value="DUF927"/>
</dbReference>
<dbReference type="AlphaFoldDB" id="A0A6L8SWQ2"/>